<comment type="similarity">
    <text evidence="2 9">Belongs to the cytochrome P450 family.</text>
</comment>
<evidence type="ECO:0000256" key="5">
    <source>
        <dbReference type="ARBA" id="ARBA00023002"/>
    </source>
</evidence>
<comment type="cofactor">
    <cofactor evidence="1 8">
        <name>heme</name>
        <dbReference type="ChEBI" id="CHEBI:30413"/>
    </cofactor>
</comment>
<dbReference type="Pfam" id="PF00067">
    <property type="entry name" value="p450"/>
    <property type="match status" value="1"/>
</dbReference>
<evidence type="ECO:0000256" key="9">
    <source>
        <dbReference type="RuleBase" id="RU000461"/>
    </source>
</evidence>
<dbReference type="GO" id="GO:0004497">
    <property type="term" value="F:monooxygenase activity"/>
    <property type="evidence" value="ECO:0007669"/>
    <property type="project" value="UniProtKB-KW"/>
</dbReference>
<dbReference type="CDD" id="cd11063">
    <property type="entry name" value="CYP52"/>
    <property type="match status" value="1"/>
</dbReference>
<name>A0AAD7ANK5_9AGAR</name>
<evidence type="ECO:0000313" key="11">
    <source>
        <dbReference type="Proteomes" id="UP001218218"/>
    </source>
</evidence>
<dbReference type="InterPro" id="IPR002401">
    <property type="entry name" value="Cyt_P450_E_grp-I"/>
</dbReference>
<dbReference type="PANTHER" id="PTHR24287">
    <property type="entry name" value="P450, PUTATIVE (EUROFUNG)-RELATED"/>
    <property type="match status" value="1"/>
</dbReference>
<feature type="binding site" description="axial binding residue" evidence="8">
    <location>
        <position position="483"/>
    </location>
    <ligand>
        <name>heme</name>
        <dbReference type="ChEBI" id="CHEBI:30413"/>
    </ligand>
    <ligandPart>
        <name>Fe</name>
        <dbReference type="ChEBI" id="CHEBI:18248"/>
    </ligandPart>
</feature>
<keyword evidence="5 9" id="KW-0560">Oxidoreductase</keyword>
<dbReference type="SUPFAM" id="SSF48264">
    <property type="entry name" value="Cytochrome P450"/>
    <property type="match status" value="1"/>
</dbReference>
<dbReference type="Gene3D" id="1.10.630.10">
    <property type="entry name" value="Cytochrome P450"/>
    <property type="match status" value="1"/>
</dbReference>
<evidence type="ECO:0000256" key="7">
    <source>
        <dbReference type="ARBA" id="ARBA00023033"/>
    </source>
</evidence>
<comment type="caution">
    <text evidence="10">The sequence shown here is derived from an EMBL/GenBank/DDBJ whole genome shotgun (WGS) entry which is preliminary data.</text>
</comment>
<dbReference type="InterPro" id="IPR036396">
    <property type="entry name" value="Cyt_P450_sf"/>
</dbReference>
<keyword evidence="3 8" id="KW-0349">Heme</keyword>
<evidence type="ECO:0000256" key="3">
    <source>
        <dbReference type="ARBA" id="ARBA00022617"/>
    </source>
</evidence>
<dbReference type="EMBL" id="JARIHO010000003">
    <property type="protein sequence ID" value="KAJ7364007.1"/>
    <property type="molecule type" value="Genomic_DNA"/>
</dbReference>
<dbReference type="PRINTS" id="PR00385">
    <property type="entry name" value="P450"/>
</dbReference>
<gene>
    <name evidence="10" type="ORF">DFH08DRAFT_910346</name>
</gene>
<dbReference type="PRINTS" id="PR00463">
    <property type="entry name" value="EP450I"/>
</dbReference>
<dbReference type="Proteomes" id="UP001218218">
    <property type="component" value="Unassembled WGS sequence"/>
</dbReference>
<sequence length="558" mass="63005">MAERLLSPGVLFLVGSLPKLTLPSGIAYLAVSYLKLPRWVCIAASVSAGPVWFWVRSIYRHLLEEREIRALGAVRVPEVKGKWIGNLDLVVGRLKQGKDGYPFDAVELMIRRYGRTFNMQILGENRILTSNPAHIQRMFATDFEGWEKGDKFRWQMSALGLGVFMADADLWKFHRQMTRPFFNRDKITNLEVFSRHCEDALSVLKSSEGVAIDYQDVAFRFTLDSAAEFLLGVRVHSLHDSTARSFGPAISSLQHQLAQRSRTAPLWPLFELKGDKTRKNLETIRGFVKPIIKAALERKEMNQGSSAESETLLDELVAQTTDPKLIMDQTMNVMFAGRDTTAATITFLTYCLATHPAILTRLRAEILAQLGDIRIPTFEDIKQMKLLRAAINETLRLFPPVPGNVRSAVKATTLPPDTPGGKPYYIPKGAKVPFSIMAMHKSKEYWGEDADIWDPDRFLDERNQRVVANPFIFLPFSAGPRICLGQQFAYQEISFFIIRILQSFESIELASDAQPPESLPPASWANGSGRKKFEKIRPKSDLTMSVQGGLWLRLKSRV</sequence>
<organism evidence="10 11">
    <name type="scientific">Mycena albidolilacea</name>
    <dbReference type="NCBI Taxonomy" id="1033008"/>
    <lineage>
        <taxon>Eukaryota</taxon>
        <taxon>Fungi</taxon>
        <taxon>Dikarya</taxon>
        <taxon>Basidiomycota</taxon>
        <taxon>Agaricomycotina</taxon>
        <taxon>Agaricomycetes</taxon>
        <taxon>Agaricomycetidae</taxon>
        <taxon>Agaricales</taxon>
        <taxon>Marasmiineae</taxon>
        <taxon>Mycenaceae</taxon>
        <taxon>Mycena</taxon>
    </lineage>
</organism>
<keyword evidence="6 8" id="KW-0408">Iron</keyword>
<accession>A0AAD7ANK5</accession>
<keyword evidence="7 9" id="KW-0503">Monooxygenase</keyword>
<reference evidence="10" key="1">
    <citation type="submission" date="2023-03" db="EMBL/GenBank/DDBJ databases">
        <title>Massive genome expansion in bonnet fungi (Mycena s.s.) driven by repeated elements and novel gene families across ecological guilds.</title>
        <authorList>
            <consortium name="Lawrence Berkeley National Laboratory"/>
            <person name="Harder C.B."/>
            <person name="Miyauchi S."/>
            <person name="Viragh M."/>
            <person name="Kuo A."/>
            <person name="Thoen E."/>
            <person name="Andreopoulos B."/>
            <person name="Lu D."/>
            <person name="Skrede I."/>
            <person name="Drula E."/>
            <person name="Henrissat B."/>
            <person name="Morin E."/>
            <person name="Kohler A."/>
            <person name="Barry K."/>
            <person name="LaButti K."/>
            <person name="Morin E."/>
            <person name="Salamov A."/>
            <person name="Lipzen A."/>
            <person name="Mereny Z."/>
            <person name="Hegedus B."/>
            <person name="Baldrian P."/>
            <person name="Stursova M."/>
            <person name="Weitz H."/>
            <person name="Taylor A."/>
            <person name="Grigoriev I.V."/>
            <person name="Nagy L.G."/>
            <person name="Martin F."/>
            <person name="Kauserud H."/>
        </authorList>
    </citation>
    <scope>NUCLEOTIDE SEQUENCE</scope>
    <source>
        <strain evidence="10">CBHHK002</strain>
    </source>
</reference>
<keyword evidence="4 8" id="KW-0479">Metal-binding</keyword>
<dbReference type="InterPro" id="IPR001128">
    <property type="entry name" value="Cyt_P450"/>
</dbReference>
<evidence type="ECO:0000313" key="10">
    <source>
        <dbReference type="EMBL" id="KAJ7364007.1"/>
    </source>
</evidence>
<dbReference type="PROSITE" id="PS00086">
    <property type="entry name" value="CYTOCHROME_P450"/>
    <property type="match status" value="1"/>
</dbReference>
<dbReference type="PANTHER" id="PTHR24287:SF1">
    <property type="entry name" value="P450, PUTATIVE (EUROFUNG)-RELATED"/>
    <property type="match status" value="1"/>
</dbReference>
<dbReference type="InterPro" id="IPR047146">
    <property type="entry name" value="Cyt_P450_E_CYP52_fungi"/>
</dbReference>
<dbReference type="InterPro" id="IPR017972">
    <property type="entry name" value="Cyt_P450_CS"/>
</dbReference>
<dbReference type="GO" id="GO:0020037">
    <property type="term" value="F:heme binding"/>
    <property type="evidence" value="ECO:0007669"/>
    <property type="project" value="InterPro"/>
</dbReference>
<protein>
    <submittedName>
        <fullName evidence="10">Cytochrome P450 monooxygenase</fullName>
    </submittedName>
</protein>
<evidence type="ECO:0000256" key="4">
    <source>
        <dbReference type="ARBA" id="ARBA00022723"/>
    </source>
</evidence>
<dbReference type="GO" id="GO:0016705">
    <property type="term" value="F:oxidoreductase activity, acting on paired donors, with incorporation or reduction of molecular oxygen"/>
    <property type="evidence" value="ECO:0007669"/>
    <property type="project" value="InterPro"/>
</dbReference>
<dbReference type="AlphaFoldDB" id="A0AAD7ANK5"/>
<evidence type="ECO:0000256" key="2">
    <source>
        <dbReference type="ARBA" id="ARBA00010617"/>
    </source>
</evidence>
<keyword evidence="11" id="KW-1185">Reference proteome</keyword>
<proteinExistence type="inferred from homology"/>
<dbReference type="GO" id="GO:0005506">
    <property type="term" value="F:iron ion binding"/>
    <property type="evidence" value="ECO:0007669"/>
    <property type="project" value="InterPro"/>
</dbReference>
<evidence type="ECO:0000256" key="1">
    <source>
        <dbReference type="ARBA" id="ARBA00001971"/>
    </source>
</evidence>
<evidence type="ECO:0000256" key="8">
    <source>
        <dbReference type="PIRSR" id="PIRSR602401-1"/>
    </source>
</evidence>
<evidence type="ECO:0000256" key="6">
    <source>
        <dbReference type="ARBA" id="ARBA00023004"/>
    </source>
</evidence>